<accession>A0ABT3JBP3</accession>
<feature type="transmembrane region" description="Helical" evidence="1">
    <location>
        <begin position="27"/>
        <end position="46"/>
    </location>
</feature>
<evidence type="ECO:0000313" key="2">
    <source>
        <dbReference type="EMBL" id="MCW3796441.1"/>
    </source>
</evidence>
<evidence type="ECO:0008006" key="4">
    <source>
        <dbReference type="Google" id="ProtNLM"/>
    </source>
</evidence>
<feature type="transmembrane region" description="Helical" evidence="1">
    <location>
        <begin position="76"/>
        <end position="96"/>
    </location>
</feature>
<keyword evidence="1" id="KW-0472">Membrane</keyword>
<evidence type="ECO:0000256" key="1">
    <source>
        <dbReference type="SAM" id="Phobius"/>
    </source>
</evidence>
<keyword evidence="1" id="KW-1133">Transmembrane helix</keyword>
<feature type="transmembrane region" description="Helical" evidence="1">
    <location>
        <begin position="103"/>
        <end position="125"/>
    </location>
</feature>
<dbReference type="Proteomes" id="UP001526246">
    <property type="component" value="Unassembled WGS sequence"/>
</dbReference>
<protein>
    <recommendedName>
        <fullName evidence="4">Rod shape-determining protein MreD</fullName>
    </recommendedName>
</protein>
<evidence type="ECO:0000313" key="3">
    <source>
        <dbReference type="Proteomes" id="UP001526246"/>
    </source>
</evidence>
<sequence>MIRIAIYYLLVLTGVAAAFRYGDRETRWGACICLLASLVSSALLTLKNPVAQDVAVVDVAVLACFVALSLKTERFWPLWVAGLQLTTVLGHVLRLLEPSLMDIAYAAAMRFWSYPILLIVIAAAWRSKRYGSRAPEPAA</sequence>
<gene>
    <name evidence="2" type="ORF">OMW55_01270</name>
</gene>
<comment type="caution">
    <text evidence="2">The sequence shown here is derived from an EMBL/GenBank/DDBJ whole genome shotgun (WGS) entry which is preliminary data.</text>
</comment>
<reference evidence="2 3" key="1">
    <citation type="submission" date="2022-10" db="EMBL/GenBank/DDBJ databases">
        <title>Sphingomonas sp.</title>
        <authorList>
            <person name="Jin C."/>
        </authorList>
    </citation>
    <scope>NUCLEOTIDE SEQUENCE [LARGE SCALE GENOMIC DNA]</scope>
    <source>
        <strain evidence="2 3">BN140010</strain>
    </source>
</reference>
<name>A0ABT3JBP3_9SPHN</name>
<keyword evidence="1" id="KW-0812">Transmembrane</keyword>
<proteinExistence type="predicted"/>
<feature type="transmembrane region" description="Helical" evidence="1">
    <location>
        <begin position="53"/>
        <end position="70"/>
    </location>
</feature>
<keyword evidence="3" id="KW-1185">Reference proteome</keyword>
<organism evidence="2 3">
    <name type="scientific">Sphingomonas arvum</name>
    <dbReference type="NCBI Taxonomy" id="2992113"/>
    <lineage>
        <taxon>Bacteria</taxon>
        <taxon>Pseudomonadati</taxon>
        <taxon>Pseudomonadota</taxon>
        <taxon>Alphaproteobacteria</taxon>
        <taxon>Sphingomonadales</taxon>
        <taxon>Sphingomonadaceae</taxon>
        <taxon>Sphingomonas</taxon>
    </lineage>
</organism>
<dbReference type="EMBL" id="JAPDOB010000001">
    <property type="protein sequence ID" value="MCW3796441.1"/>
    <property type="molecule type" value="Genomic_DNA"/>
</dbReference>
<dbReference type="RefSeq" id="WP_264880211.1">
    <property type="nucleotide sequence ID" value="NZ_JAPDOB010000001.1"/>
</dbReference>